<keyword evidence="6 7" id="KW-0472">Membrane</keyword>
<feature type="domain" description="ABC transmembrane type-1" evidence="8">
    <location>
        <begin position="110"/>
        <end position="298"/>
    </location>
</feature>
<name>A0ABP8P1S9_9MICO</name>
<keyword evidence="4 7" id="KW-0812">Transmembrane</keyword>
<dbReference type="EMBL" id="BAABGP010000003">
    <property type="protein sequence ID" value="GAA4478167.1"/>
    <property type="molecule type" value="Genomic_DNA"/>
</dbReference>
<evidence type="ECO:0000256" key="7">
    <source>
        <dbReference type="RuleBase" id="RU363032"/>
    </source>
</evidence>
<evidence type="ECO:0000313" key="9">
    <source>
        <dbReference type="EMBL" id="GAA4478167.1"/>
    </source>
</evidence>
<keyword evidence="3" id="KW-1003">Cell membrane</keyword>
<feature type="transmembrane region" description="Helical" evidence="7">
    <location>
        <begin position="277"/>
        <end position="298"/>
    </location>
</feature>
<evidence type="ECO:0000256" key="6">
    <source>
        <dbReference type="ARBA" id="ARBA00023136"/>
    </source>
</evidence>
<protein>
    <submittedName>
        <fullName evidence="9">ABC transporter permease subunit</fullName>
    </submittedName>
</protein>
<organism evidence="9 10">
    <name type="scientific">Microbacterium panaciterrae</name>
    <dbReference type="NCBI Taxonomy" id="985759"/>
    <lineage>
        <taxon>Bacteria</taxon>
        <taxon>Bacillati</taxon>
        <taxon>Actinomycetota</taxon>
        <taxon>Actinomycetes</taxon>
        <taxon>Micrococcales</taxon>
        <taxon>Microbacteriaceae</taxon>
        <taxon>Microbacterium</taxon>
    </lineage>
</organism>
<dbReference type="Gene3D" id="1.10.3720.10">
    <property type="entry name" value="MetI-like"/>
    <property type="match status" value="1"/>
</dbReference>
<evidence type="ECO:0000256" key="2">
    <source>
        <dbReference type="ARBA" id="ARBA00022448"/>
    </source>
</evidence>
<dbReference type="PANTHER" id="PTHR43386">
    <property type="entry name" value="OLIGOPEPTIDE TRANSPORT SYSTEM PERMEASE PROTEIN APPC"/>
    <property type="match status" value="1"/>
</dbReference>
<dbReference type="PANTHER" id="PTHR43386:SF1">
    <property type="entry name" value="D,D-DIPEPTIDE TRANSPORT SYSTEM PERMEASE PROTEIN DDPC-RELATED"/>
    <property type="match status" value="1"/>
</dbReference>
<keyword evidence="10" id="KW-1185">Reference proteome</keyword>
<keyword evidence="2 7" id="KW-0813">Transport</keyword>
<dbReference type="InterPro" id="IPR035906">
    <property type="entry name" value="MetI-like_sf"/>
</dbReference>
<comment type="caution">
    <text evidence="9">The sequence shown here is derived from an EMBL/GenBank/DDBJ whole genome shotgun (WGS) entry which is preliminary data.</text>
</comment>
<dbReference type="InterPro" id="IPR000515">
    <property type="entry name" value="MetI-like"/>
</dbReference>
<comment type="similarity">
    <text evidence="7">Belongs to the binding-protein-dependent transport system permease family.</text>
</comment>
<dbReference type="PROSITE" id="PS50928">
    <property type="entry name" value="ABC_TM1"/>
    <property type="match status" value="1"/>
</dbReference>
<dbReference type="Pfam" id="PF00528">
    <property type="entry name" value="BPD_transp_1"/>
    <property type="match status" value="1"/>
</dbReference>
<gene>
    <name evidence="9" type="ORF">GCM10023171_01910</name>
</gene>
<evidence type="ECO:0000256" key="1">
    <source>
        <dbReference type="ARBA" id="ARBA00004651"/>
    </source>
</evidence>
<sequence length="312" mass="32758">MKHMKFAEYNTTPTSAVVTRGKTASTVIAASRFPRITRLRLSALKHKPEITIVVAITLLAAFMLVSVFFELPHSPTKPDVQSIALPPSATHLFGTDGYGFDVFSRVLDAARRDIPIAIAGALLALGLGVPVGLAASGGRIGDLIMRGLDGFSALPLLILVIVAIKLMGGTAFDIVIAIAIVNTPRFARLVRAEAVTLRSTRFVEAAIAAGSSPLRIAVQHIFRNSYGIVLVQATLAAANAIGVIAALNFLGVGINPPTPTWGGMIRDGMTLLIDGNWWAAAFPTLAIFFVVVALNAIADGIEARAEATGGRS</sequence>
<accession>A0ABP8P1S9</accession>
<dbReference type="CDD" id="cd06261">
    <property type="entry name" value="TM_PBP2"/>
    <property type="match status" value="1"/>
</dbReference>
<evidence type="ECO:0000259" key="8">
    <source>
        <dbReference type="PROSITE" id="PS50928"/>
    </source>
</evidence>
<feature type="transmembrane region" description="Helical" evidence="7">
    <location>
        <begin position="114"/>
        <end position="135"/>
    </location>
</feature>
<keyword evidence="5 7" id="KW-1133">Transmembrane helix</keyword>
<comment type="subcellular location">
    <subcellularLocation>
        <location evidence="1 7">Cell membrane</location>
        <topology evidence="1 7">Multi-pass membrane protein</topology>
    </subcellularLocation>
</comment>
<evidence type="ECO:0000256" key="4">
    <source>
        <dbReference type="ARBA" id="ARBA00022692"/>
    </source>
</evidence>
<feature type="transmembrane region" description="Helical" evidence="7">
    <location>
        <begin position="156"/>
        <end position="181"/>
    </location>
</feature>
<dbReference type="SUPFAM" id="SSF161098">
    <property type="entry name" value="MetI-like"/>
    <property type="match status" value="1"/>
</dbReference>
<proteinExistence type="inferred from homology"/>
<reference evidence="10" key="1">
    <citation type="journal article" date="2019" name="Int. J. Syst. Evol. Microbiol.">
        <title>The Global Catalogue of Microorganisms (GCM) 10K type strain sequencing project: providing services to taxonomists for standard genome sequencing and annotation.</title>
        <authorList>
            <consortium name="The Broad Institute Genomics Platform"/>
            <consortium name="The Broad Institute Genome Sequencing Center for Infectious Disease"/>
            <person name="Wu L."/>
            <person name="Ma J."/>
        </authorList>
    </citation>
    <scope>NUCLEOTIDE SEQUENCE [LARGE SCALE GENOMIC DNA]</scope>
    <source>
        <strain evidence="10">JCM 17839</strain>
    </source>
</reference>
<dbReference type="InterPro" id="IPR050366">
    <property type="entry name" value="BP-dependent_transpt_permease"/>
</dbReference>
<feature type="transmembrane region" description="Helical" evidence="7">
    <location>
        <begin position="230"/>
        <end position="254"/>
    </location>
</feature>
<evidence type="ECO:0000256" key="5">
    <source>
        <dbReference type="ARBA" id="ARBA00022989"/>
    </source>
</evidence>
<dbReference type="Proteomes" id="UP001500731">
    <property type="component" value="Unassembled WGS sequence"/>
</dbReference>
<evidence type="ECO:0000256" key="3">
    <source>
        <dbReference type="ARBA" id="ARBA00022475"/>
    </source>
</evidence>
<evidence type="ECO:0000313" key="10">
    <source>
        <dbReference type="Proteomes" id="UP001500731"/>
    </source>
</evidence>
<feature type="transmembrane region" description="Helical" evidence="7">
    <location>
        <begin position="50"/>
        <end position="69"/>
    </location>
</feature>